<comment type="caution">
    <text evidence="4">The sequence shown here is derived from an EMBL/GenBank/DDBJ whole genome shotgun (WGS) entry which is preliminary data.</text>
</comment>
<keyword evidence="4" id="KW-0449">Lipoprotein</keyword>
<dbReference type="Pfam" id="PF01734">
    <property type="entry name" value="Patatin"/>
    <property type="match status" value="1"/>
</dbReference>
<organism evidence="4 5">
    <name type="scientific">Sphingomonas psychrolutea</name>
    <dbReference type="NCBI Taxonomy" id="1259676"/>
    <lineage>
        <taxon>Bacteria</taxon>
        <taxon>Pseudomonadati</taxon>
        <taxon>Pseudomonadota</taxon>
        <taxon>Alphaproteobacteria</taxon>
        <taxon>Sphingomonadales</taxon>
        <taxon>Sphingomonadaceae</taxon>
        <taxon>Sphingomonas</taxon>
    </lineage>
</organism>
<dbReference type="Proteomes" id="UP000618591">
    <property type="component" value="Unassembled WGS sequence"/>
</dbReference>
<dbReference type="InterPro" id="IPR002641">
    <property type="entry name" value="PNPLA_dom"/>
</dbReference>
<gene>
    <name evidence="4" type="ORF">GCM10011395_12810</name>
</gene>
<keyword evidence="2" id="KW-0732">Signal</keyword>
<evidence type="ECO:0000256" key="2">
    <source>
        <dbReference type="SAM" id="SignalP"/>
    </source>
</evidence>
<dbReference type="SUPFAM" id="SSF52151">
    <property type="entry name" value="FabD/lysophospholipase-like"/>
    <property type="match status" value="1"/>
</dbReference>
<sequence>MRSALLRIFGILGCAAGVSACQIAPLQYAGTAGPAPRCSAIRTRIAIDAVGPARVTSIPVTVGPAQTGDTLDDRILESYDRRAAEMQVRPSAVGGSAQAPVSPSMLFLSGGSQNGAFGAGFLDGWAKARAAAGAPGGLPRFTVVTGISTGALQSTFAFLGRTDVIARQYTIEQEADLLHVFVPGGLKSKSLITKARAGLALAQKGAISELMPLREKLRGLITQEVLEAVAAEAKSGRHLLVGAVEMDSGDAYIFDLTRAASEYVADLAQARIDGDFSKVPQMRDCYIEVLMASSSVPMAALPVFIDGKMYIDGGARFGVVSDFSADLMEKAASIMAEAETRATRPPEPKNLFILVNGTLEAGRTCELGDCPAGGTPPPRAGLVPQHGKWSFDKLALRSLSVLINQSYRSSVYWATSQAKERGFTPHFLRIEPDVNAHRYDGQTCSAWKTIDDRAAPLEFHPRFMRCEIDYGRHRAEVPEWAGLE</sequence>
<evidence type="ECO:0000256" key="1">
    <source>
        <dbReference type="ARBA" id="ARBA00023098"/>
    </source>
</evidence>
<feature type="chain" id="PRO_5046140443" evidence="2">
    <location>
        <begin position="21"/>
        <end position="484"/>
    </location>
</feature>
<proteinExistence type="predicted"/>
<dbReference type="PROSITE" id="PS51257">
    <property type="entry name" value="PROKAR_LIPOPROTEIN"/>
    <property type="match status" value="1"/>
</dbReference>
<dbReference type="InterPro" id="IPR016035">
    <property type="entry name" value="Acyl_Trfase/lysoPLipase"/>
</dbReference>
<accession>A0ABQ1GHZ9</accession>
<feature type="signal peptide" evidence="2">
    <location>
        <begin position="1"/>
        <end position="20"/>
    </location>
</feature>
<dbReference type="RefSeq" id="WP_188446034.1">
    <property type="nucleotide sequence ID" value="NZ_BMDW01000006.1"/>
</dbReference>
<evidence type="ECO:0000313" key="5">
    <source>
        <dbReference type="Proteomes" id="UP000618591"/>
    </source>
</evidence>
<keyword evidence="1" id="KW-0443">Lipid metabolism</keyword>
<dbReference type="Gene3D" id="3.40.1090.10">
    <property type="entry name" value="Cytosolic phospholipase A2 catalytic domain"/>
    <property type="match status" value="1"/>
</dbReference>
<evidence type="ECO:0000313" key="4">
    <source>
        <dbReference type="EMBL" id="GGA44048.1"/>
    </source>
</evidence>
<dbReference type="EMBL" id="BMDW01000006">
    <property type="protein sequence ID" value="GGA44048.1"/>
    <property type="molecule type" value="Genomic_DNA"/>
</dbReference>
<evidence type="ECO:0000259" key="3">
    <source>
        <dbReference type="Pfam" id="PF01734"/>
    </source>
</evidence>
<reference evidence="5" key="1">
    <citation type="journal article" date="2019" name="Int. J. Syst. Evol. Microbiol.">
        <title>The Global Catalogue of Microorganisms (GCM) 10K type strain sequencing project: providing services to taxonomists for standard genome sequencing and annotation.</title>
        <authorList>
            <consortium name="The Broad Institute Genomics Platform"/>
            <consortium name="The Broad Institute Genome Sequencing Center for Infectious Disease"/>
            <person name="Wu L."/>
            <person name="Ma J."/>
        </authorList>
    </citation>
    <scope>NUCLEOTIDE SEQUENCE [LARGE SCALE GENOMIC DNA]</scope>
    <source>
        <strain evidence="5">CGMCC 1.10106</strain>
    </source>
</reference>
<keyword evidence="5" id="KW-1185">Reference proteome</keyword>
<feature type="domain" description="PNPLA" evidence="3">
    <location>
        <begin position="106"/>
        <end position="316"/>
    </location>
</feature>
<name>A0ABQ1GHZ9_9SPHN</name>
<protein>
    <submittedName>
        <fullName evidence="4">Lipoprotein</fullName>
    </submittedName>
</protein>